<gene>
    <name evidence="3" type="ORF">PGB27_25295</name>
</gene>
<dbReference type="Gene3D" id="2.40.260.10">
    <property type="entry name" value="Sortase"/>
    <property type="match status" value="1"/>
</dbReference>
<evidence type="ECO:0000256" key="2">
    <source>
        <dbReference type="SAM" id="SignalP"/>
    </source>
</evidence>
<keyword evidence="1" id="KW-0378">Hydrolase</keyword>
<evidence type="ECO:0000313" key="4">
    <source>
        <dbReference type="Proteomes" id="UP001300763"/>
    </source>
</evidence>
<keyword evidence="4" id="KW-1185">Reference proteome</keyword>
<dbReference type="InterPro" id="IPR023365">
    <property type="entry name" value="Sortase_dom-sf"/>
</dbReference>
<sequence>MGVAAFWLGALGLTAVAHGLDTPVAPAPPSIAVGATTAATPEAAGVRPLPASPPVRLDVAAAGVHTDLVTLGLRPDGTVEVPPHAARAESRAGWYRYSPTPGERGPSVLLGHVDSAQDGPAVFFELGAVRPGHTAEVTRADGSRALFRVTRVATHRKDRFPTEEVYGDRPGGELRLITCGGAFDRAAGSYTENVVVDAVLIGVTPDA</sequence>
<dbReference type="InterPro" id="IPR042001">
    <property type="entry name" value="Sortase_F"/>
</dbReference>
<evidence type="ECO:0000256" key="1">
    <source>
        <dbReference type="ARBA" id="ARBA00022801"/>
    </source>
</evidence>
<dbReference type="EMBL" id="JAQZAO010000014">
    <property type="protein sequence ID" value="MDD7968676.1"/>
    <property type="molecule type" value="Genomic_DNA"/>
</dbReference>
<feature type="signal peptide" evidence="2">
    <location>
        <begin position="1"/>
        <end position="19"/>
    </location>
</feature>
<dbReference type="CDD" id="cd05829">
    <property type="entry name" value="Sortase_F"/>
    <property type="match status" value="1"/>
</dbReference>
<name>A0ABT5T128_9PSEU</name>
<dbReference type="RefSeq" id="WP_274203205.1">
    <property type="nucleotide sequence ID" value="NZ_JAQZAO010000014.1"/>
</dbReference>
<dbReference type="InterPro" id="IPR005754">
    <property type="entry name" value="Sortase"/>
</dbReference>
<dbReference type="Proteomes" id="UP001300763">
    <property type="component" value="Unassembled WGS sequence"/>
</dbReference>
<keyword evidence="2" id="KW-0732">Signal</keyword>
<proteinExistence type="predicted"/>
<organism evidence="3 4">
    <name type="scientific">Actinomycetospora lemnae</name>
    <dbReference type="NCBI Taxonomy" id="3019891"/>
    <lineage>
        <taxon>Bacteria</taxon>
        <taxon>Bacillati</taxon>
        <taxon>Actinomycetota</taxon>
        <taxon>Actinomycetes</taxon>
        <taxon>Pseudonocardiales</taxon>
        <taxon>Pseudonocardiaceae</taxon>
        <taxon>Actinomycetospora</taxon>
    </lineage>
</organism>
<dbReference type="Pfam" id="PF04203">
    <property type="entry name" value="Sortase"/>
    <property type="match status" value="1"/>
</dbReference>
<comment type="caution">
    <text evidence="3">The sequence shown here is derived from an EMBL/GenBank/DDBJ whole genome shotgun (WGS) entry which is preliminary data.</text>
</comment>
<evidence type="ECO:0000313" key="3">
    <source>
        <dbReference type="EMBL" id="MDD7968676.1"/>
    </source>
</evidence>
<accession>A0ABT5T128</accession>
<protein>
    <submittedName>
        <fullName evidence="3">Class F sortase</fullName>
    </submittedName>
</protein>
<dbReference type="NCBIfam" id="NF033748">
    <property type="entry name" value="class_F_sortase"/>
    <property type="match status" value="1"/>
</dbReference>
<feature type="chain" id="PRO_5046586894" evidence="2">
    <location>
        <begin position="20"/>
        <end position="207"/>
    </location>
</feature>
<reference evidence="3 4" key="1">
    <citation type="submission" date="2023-02" db="EMBL/GenBank/DDBJ databases">
        <title>Genome sequencing required for Actinomycetospora new species description.</title>
        <authorList>
            <person name="Saimee Y."/>
            <person name="Duangmal K."/>
        </authorList>
    </citation>
    <scope>NUCLEOTIDE SEQUENCE [LARGE SCALE GENOMIC DNA]</scope>
    <source>
        <strain evidence="3 4">DW7H6</strain>
    </source>
</reference>